<dbReference type="AlphaFoldDB" id="A0A1H5S2M3"/>
<dbReference type="PRINTS" id="PR00038">
    <property type="entry name" value="HTHLUXR"/>
</dbReference>
<dbReference type="SUPFAM" id="SSF52172">
    <property type="entry name" value="CheY-like"/>
    <property type="match status" value="1"/>
</dbReference>
<evidence type="ECO:0000313" key="2">
    <source>
        <dbReference type="EMBL" id="SEF44604.1"/>
    </source>
</evidence>
<dbReference type="PANTHER" id="PTHR45566:SF1">
    <property type="entry name" value="HTH-TYPE TRANSCRIPTIONAL REGULATOR YHJB-RELATED"/>
    <property type="match status" value="1"/>
</dbReference>
<dbReference type="InterPro" id="IPR016032">
    <property type="entry name" value="Sig_transdc_resp-reg_C-effctor"/>
</dbReference>
<feature type="domain" description="HTH luxR-type" evidence="1">
    <location>
        <begin position="130"/>
        <end position="195"/>
    </location>
</feature>
<dbReference type="InterPro" id="IPR051015">
    <property type="entry name" value="EvgA-like"/>
</dbReference>
<dbReference type="CDD" id="cd06170">
    <property type="entry name" value="LuxR_C_like"/>
    <property type="match status" value="1"/>
</dbReference>
<dbReference type="OrthoDB" id="561214at2"/>
<dbReference type="Gene3D" id="3.40.50.2300">
    <property type="match status" value="1"/>
</dbReference>
<evidence type="ECO:0000313" key="3">
    <source>
        <dbReference type="Proteomes" id="UP000236721"/>
    </source>
</evidence>
<dbReference type="GO" id="GO:0003677">
    <property type="term" value="F:DNA binding"/>
    <property type="evidence" value="ECO:0007669"/>
    <property type="project" value="InterPro"/>
</dbReference>
<dbReference type="InterPro" id="IPR000792">
    <property type="entry name" value="Tscrpt_reg_LuxR_C"/>
</dbReference>
<evidence type="ECO:0000259" key="1">
    <source>
        <dbReference type="PROSITE" id="PS50043"/>
    </source>
</evidence>
<dbReference type="Proteomes" id="UP000236721">
    <property type="component" value="Unassembled WGS sequence"/>
</dbReference>
<dbReference type="InterPro" id="IPR011006">
    <property type="entry name" value="CheY-like_superfamily"/>
</dbReference>
<organism evidence="2 3">
    <name type="scientific">Vibrio hangzhouensis</name>
    <dbReference type="NCBI Taxonomy" id="462991"/>
    <lineage>
        <taxon>Bacteria</taxon>
        <taxon>Pseudomonadati</taxon>
        <taxon>Pseudomonadota</taxon>
        <taxon>Gammaproteobacteria</taxon>
        <taxon>Vibrionales</taxon>
        <taxon>Vibrionaceae</taxon>
        <taxon>Vibrio</taxon>
    </lineage>
</organism>
<sequence length="203" mass="22802">MSIKILIIINNHVICEGLRLLLDEDGFDVTTALSPKVTSFSPDIVLFDSQQNASEIMDTNPEAKLLFLDTGLKERDLICLLFCYHITGIIAPETNVEMFKKALKVVCDGQIWIDQKHIKSLLLSGGGLSDNNQISEMSSQDKVIVQLITQGNKNKEIAYKMCLSEHTIKAHISRIYKKLNVQNRSQLVCLAMESRLDSHEEPS</sequence>
<dbReference type="SUPFAM" id="SSF46894">
    <property type="entry name" value="C-terminal effector domain of the bipartite response regulators"/>
    <property type="match status" value="1"/>
</dbReference>
<dbReference type="GO" id="GO:0006355">
    <property type="term" value="P:regulation of DNA-templated transcription"/>
    <property type="evidence" value="ECO:0007669"/>
    <property type="project" value="InterPro"/>
</dbReference>
<dbReference type="PANTHER" id="PTHR45566">
    <property type="entry name" value="HTH-TYPE TRANSCRIPTIONAL REGULATOR YHJB-RELATED"/>
    <property type="match status" value="1"/>
</dbReference>
<dbReference type="PROSITE" id="PS50043">
    <property type="entry name" value="HTH_LUXR_2"/>
    <property type="match status" value="1"/>
</dbReference>
<dbReference type="RefSeq" id="WP_103878464.1">
    <property type="nucleotide sequence ID" value="NZ_FNVG01000001.1"/>
</dbReference>
<dbReference type="Pfam" id="PF00196">
    <property type="entry name" value="GerE"/>
    <property type="match status" value="1"/>
</dbReference>
<dbReference type="EMBL" id="FNVG01000001">
    <property type="protein sequence ID" value="SEF44604.1"/>
    <property type="molecule type" value="Genomic_DNA"/>
</dbReference>
<dbReference type="PROSITE" id="PS00622">
    <property type="entry name" value="HTH_LUXR_1"/>
    <property type="match status" value="1"/>
</dbReference>
<protein>
    <submittedName>
        <fullName evidence="2">Regulatory protein, luxR family</fullName>
    </submittedName>
</protein>
<dbReference type="SMART" id="SM00421">
    <property type="entry name" value="HTH_LUXR"/>
    <property type="match status" value="1"/>
</dbReference>
<reference evidence="3" key="1">
    <citation type="submission" date="2016-10" db="EMBL/GenBank/DDBJ databases">
        <authorList>
            <person name="Varghese N."/>
            <person name="Submissions S."/>
        </authorList>
    </citation>
    <scope>NUCLEOTIDE SEQUENCE [LARGE SCALE GENOMIC DNA]</scope>
    <source>
        <strain evidence="3">CGMCC 1.7062</strain>
    </source>
</reference>
<gene>
    <name evidence="2" type="ORF">SAMN04488244_101216</name>
</gene>
<keyword evidence="3" id="KW-1185">Reference proteome</keyword>
<proteinExistence type="predicted"/>
<accession>A0A1H5S2M3</accession>
<dbReference type="InterPro" id="IPR036388">
    <property type="entry name" value="WH-like_DNA-bd_sf"/>
</dbReference>
<name>A0A1H5S2M3_9VIBR</name>
<dbReference type="Gene3D" id="1.10.10.10">
    <property type="entry name" value="Winged helix-like DNA-binding domain superfamily/Winged helix DNA-binding domain"/>
    <property type="match status" value="1"/>
</dbReference>